<feature type="domain" description="B3/B4 tRNA-binding" evidence="1">
    <location>
        <begin position="65"/>
        <end position="215"/>
    </location>
</feature>
<dbReference type="Gene3D" id="3.50.40.10">
    <property type="entry name" value="Phenylalanyl-trna Synthetase, Chain B, domain 3"/>
    <property type="match status" value="1"/>
</dbReference>
<sequence length="237" mass="27315">MKKLICKDDFWGLFPDCKIGIVICKGITNEYHNDEVKYEELIREGERKALTFLTEPNFTDNRVIKVWREAYMKFKTKKGARCAIEALMKRISKENHLGTINPIVDIYNSVSLSHAMPCGGEDIDCLEGNLLLTKADGDEMFYVIGGENNEPPLTEELIYKDDAGAVCRCWTWREAERTMLTEKTKNAMLCCELIDLERYEELMEVLTDLKREVESRLGGVCEIMILDREHSEAILEE</sequence>
<proteinExistence type="predicted"/>
<dbReference type="GO" id="GO:0003723">
    <property type="term" value="F:RNA binding"/>
    <property type="evidence" value="ECO:0007669"/>
    <property type="project" value="InterPro"/>
</dbReference>
<dbReference type="GO" id="GO:0004826">
    <property type="term" value="F:phenylalanine-tRNA ligase activity"/>
    <property type="evidence" value="ECO:0007669"/>
    <property type="project" value="InterPro"/>
</dbReference>
<accession>A0A845QR48</accession>
<evidence type="ECO:0000259" key="1">
    <source>
        <dbReference type="SMART" id="SM00873"/>
    </source>
</evidence>
<evidence type="ECO:0000313" key="3">
    <source>
        <dbReference type="Proteomes" id="UP000446866"/>
    </source>
</evidence>
<evidence type="ECO:0000313" key="2">
    <source>
        <dbReference type="EMBL" id="NBH62498.1"/>
    </source>
</evidence>
<dbReference type="PANTHER" id="PTHR39209">
    <property type="match status" value="1"/>
</dbReference>
<comment type="caution">
    <text evidence="2">The sequence shown here is derived from an EMBL/GenBank/DDBJ whole genome shotgun (WGS) entry which is preliminary data.</text>
</comment>
<dbReference type="RefSeq" id="WP_160202785.1">
    <property type="nucleotide sequence ID" value="NZ_QXWK01000025.1"/>
</dbReference>
<dbReference type="EMBL" id="QXWK01000025">
    <property type="protein sequence ID" value="NBH62498.1"/>
    <property type="molecule type" value="Genomic_DNA"/>
</dbReference>
<name>A0A845QR48_9FIRM</name>
<gene>
    <name evidence="2" type="ORF">D0435_12645</name>
</gene>
<dbReference type="Pfam" id="PF03483">
    <property type="entry name" value="B3_4"/>
    <property type="match status" value="1"/>
</dbReference>
<dbReference type="InterPro" id="IPR005146">
    <property type="entry name" value="B3/B4_tRNA-bd"/>
</dbReference>
<reference evidence="2 3" key="1">
    <citation type="submission" date="2018-08" db="EMBL/GenBank/DDBJ databases">
        <title>Murine metabolic-syndrome-specific gut microbial biobank.</title>
        <authorList>
            <person name="Liu C."/>
        </authorList>
    </citation>
    <scope>NUCLEOTIDE SEQUENCE [LARGE SCALE GENOMIC DNA]</scope>
    <source>
        <strain evidence="2 3">28</strain>
    </source>
</reference>
<dbReference type="PANTHER" id="PTHR39209:SF2">
    <property type="entry name" value="CYTOPLASMIC PROTEIN"/>
    <property type="match status" value="1"/>
</dbReference>
<dbReference type="SMART" id="SM00873">
    <property type="entry name" value="B3_4"/>
    <property type="match status" value="1"/>
</dbReference>
<dbReference type="AlphaFoldDB" id="A0A845QR48"/>
<dbReference type="SUPFAM" id="SSF56037">
    <property type="entry name" value="PheT/TilS domain"/>
    <property type="match status" value="1"/>
</dbReference>
<organism evidence="2 3">
    <name type="scientific">Anaerotruncus colihominis</name>
    <dbReference type="NCBI Taxonomy" id="169435"/>
    <lineage>
        <taxon>Bacteria</taxon>
        <taxon>Bacillati</taxon>
        <taxon>Bacillota</taxon>
        <taxon>Clostridia</taxon>
        <taxon>Eubacteriales</taxon>
        <taxon>Oscillospiraceae</taxon>
        <taxon>Anaerotruncus</taxon>
    </lineage>
</organism>
<protein>
    <recommendedName>
        <fullName evidence="1">B3/B4 tRNA-binding domain-containing protein</fullName>
    </recommendedName>
</protein>
<dbReference type="Proteomes" id="UP000446866">
    <property type="component" value="Unassembled WGS sequence"/>
</dbReference>
<keyword evidence="3" id="KW-1185">Reference proteome</keyword>
<dbReference type="InterPro" id="IPR020825">
    <property type="entry name" value="Phe-tRNA_synthase-like_B3/B4"/>
</dbReference>